<accession>A0ABS4F0N9</accession>
<dbReference type="EMBL" id="JAGGJZ010000003">
    <property type="protein sequence ID" value="MBP1889790.1"/>
    <property type="molecule type" value="Genomic_DNA"/>
</dbReference>
<protein>
    <submittedName>
        <fullName evidence="1">Uncharacterized protein</fullName>
    </submittedName>
</protein>
<reference evidence="1 2" key="1">
    <citation type="submission" date="2021-03" db="EMBL/GenBank/DDBJ databases">
        <title>Genomic Encyclopedia of Type Strains, Phase IV (KMG-IV): sequencing the most valuable type-strain genomes for metagenomic binning, comparative biology and taxonomic classification.</title>
        <authorList>
            <person name="Goeker M."/>
        </authorList>
    </citation>
    <scope>NUCLEOTIDE SEQUENCE [LARGE SCALE GENOMIC DNA]</scope>
    <source>
        <strain evidence="1 2">DSM 3984</strain>
    </source>
</reference>
<comment type="caution">
    <text evidence="1">The sequence shown here is derived from an EMBL/GenBank/DDBJ whole genome shotgun (WGS) entry which is preliminary data.</text>
</comment>
<name>A0ABS4F0N9_9CLOT</name>
<keyword evidence="2" id="KW-1185">Reference proteome</keyword>
<organism evidence="1 2">
    <name type="scientific">Clostridium moniliforme</name>
    <dbReference type="NCBI Taxonomy" id="39489"/>
    <lineage>
        <taxon>Bacteria</taxon>
        <taxon>Bacillati</taxon>
        <taxon>Bacillota</taxon>
        <taxon>Clostridia</taxon>
        <taxon>Eubacteriales</taxon>
        <taxon>Clostridiaceae</taxon>
        <taxon>Clostridium</taxon>
    </lineage>
</organism>
<gene>
    <name evidence="1" type="ORF">J2Z53_001373</name>
</gene>
<evidence type="ECO:0000313" key="2">
    <source>
        <dbReference type="Proteomes" id="UP000783390"/>
    </source>
</evidence>
<sequence length="31" mass="3985">MEEYIKIKKKMRFLDKKIIEKRKKNILEYLN</sequence>
<evidence type="ECO:0000313" key="1">
    <source>
        <dbReference type="EMBL" id="MBP1889790.1"/>
    </source>
</evidence>
<proteinExistence type="predicted"/>
<dbReference type="Proteomes" id="UP000783390">
    <property type="component" value="Unassembled WGS sequence"/>
</dbReference>